<sequence length="147" mass="16538">MSKKNAISYVKNEPAFIQKFKENVGYKEDVDVNAKRAKMPDFDEDDDSPEKDDEKPMVVVLKKGDLTADEANTEQKVLDSKADDEAIADGKITFKKPEKRSSESTSDLNTRSAKKKKDSIKALQSNSKKVKDKKLLSFGDEEDEDDT</sequence>
<reference evidence="3" key="1">
    <citation type="submission" date="2018-11" db="EMBL/GenBank/DDBJ databases">
        <authorList>
            <person name="Alioto T."/>
            <person name="Alioto T."/>
        </authorList>
    </citation>
    <scope>NUCLEOTIDE SEQUENCE</scope>
</reference>
<feature type="domain" description="DUF4604" evidence="2">
    <location>
        <begin position="6"/>
        <end position="142"/>
    </location>
</feature>
<proteinExistence type="predicted"/>
<accession>A0A8B6GCX9</accession>
<feature type="compositionally biased region" description="Basic and acidic residues" evidence="1">
    <location>
        <begin position="28"/>
        <end position="41"/>
    </location>
</feature>
<name>A0A8B6GCX9_MYTGA</name>
<dbReference type="OrthoDB" id="10043580at2759"/>
<organism evidence="3 4">
    <name type="scientific">Mytilus galloprovincialis</name>
    <name type="common">Mediterranean mussel</name>
    <dbReference type="NCBI Taxonomy" id="29158"/>
    <lineage>
        <taxon>Eukaryota</taxon>
        <taxon>Metazoa</taxon>
        <taxon>Spiralia</taxon>
        <taxon>Lophotrochozoa</taxon>
        <taxon>Mollusca</taxon>
        <taxon>Bivalvia</taxon>
        <taxon>Autobranchia</taxon>
        <taxon>Pteriomorphia</taxon>
        <taxon>Mytilida</taxon>
        <taxon>Mytiloidea</taxon>
        <taxon>Mytilidae</taxon>
        <taxon>Mytilinae</taxon>
        <taxon>Mytilus</taxon>
    </lineage>
</organism>
<dbReference type="Proteomes" id="UP000596742">
    <property type="component" value="Unassembled WGS sequence"/>
</dbReference>
<protein>
    <recommendedName>
        <fullName evidence="2">DUF4604 domain-containing protein</fullName>
    </recommendedName>
</protein>
<dbReference type="Pfam" id="PF15377">
    <property type="entry name" value="DUF4604"/>
    <property type="match status" value="1"/>
</dbReference>
<evidence type="ECO:0000256" key="1">
    <source>
        <dbReference type="SAM" id="MobiDB-lite"/>
    </source>
</evidence>
<feature type="compositionally biased region" description="Basic and acidic residues" evidence="1">
    <location>
        <begin position="52"/>
        <end position="66"/>
    </location>
</feature>
<evidence type="ECO:0000259" key="2">
    <source>
        <dbReference type="Pfam" id="PF15377"/>
    </source>
</evidence>
<comment type="caution">
    <text evidence="3">The sequence shown here is derived from an EMBL/GenBank/DDBJ whole genome shotgun (WGS) entry which is preliminary data.</text>
</comment>
<feature type="region of interest" description="Disordered" evidence="1">
    <location>
        <begin position="28"/>
        <end position="66"/>
    </location>
</feature>
<evidence type="ECO:0000313" key="4">
    <source>
        <dbReference type="Proteomes" id="UP000596742"/>
    </source>
</evidence>
<dbReference type="InterPro" id="IPR027911">
    <property type="entry name" value="DUF4604"/>
</dbReference>
<keyword evidence="4" id="KW-1185">Reference proteome</keyword>
<feature type="compositionally biased region" description="Acidic residues" evidence="1">
    <location>
        <begin position="42"/>
        <end position="51"/>
    </location>
</feature>
<evidence type="ECO:0000313" key="3">
    <source>
        <dbReference type="EMBL" id="VDI62367.1"/>
    </source>
</evidence>
<dbReference type="EMBL" id="UYJE01008245">
    <property type="protein sequence ID" value="VDI62367.1"/>
    <property type="molecule type" value="Genomic_DNA"/>
</dbReference>
<feature type="region of interest" description="Disordered" evidence="1">
    <location>
        <begin position="89"/>
        <end position="147"/>
    </location>
</feature>
<dbReference type="InterPro" id="IPR040219">
    <property type="entry name" value="KIAA1143-like"/>
</dbReference>
<dbReference type="PANTHER" id="PTHR31195">
    <property type="entry name" value="GEO02494P1"/>
    <property type="match status" value="1"/>
</dbReference>
<dbReference type="PANTHER" id="PTHR31195:SF2">
    <property type="entry name" value="GEO02494P1"/>
    <property type="match status" value="1"/>
</dbReference>
<dbReference type="AlphaFoldDB" id="A0A8B6GCX9"/>
<gene>
    <name evidence="3" type="ORF">MGAL_10B050069</name>
</gene>